<feature type="region of interest" description="Disordered" evidence="1">
    <location>
        <begin position="668"/>
        <end position="711"/>
    </location>
</feature>
<feature type="compositionally biased region" description="Gly residues" evidence="1">
    <location>
        <begin position="1137"/>
        <end position="1150"/>
    </location>
</feature>
<feature type="compositionally biased region" description="Low complexity" evidence="1">
    <location>
        <begin position="539"/>
        <end position="550"/>
    </location>
</feature>
<gene>
    <name evidence="2" type="ORF">HYH02_007232</name>
</gene>
<feature type="compositionally biased region" description="Low complexity" evidence="1">
    <location>
        <begin position="283"/>
        <end position="300"/>
    </location>
</feature>
<proteinExistence type="predicted"/>
<feature type="compositionally biased region" description="Low complexity" evidence="1">
    <location>
        <begin position="505"/>
        <end position="532"/>
    </location>
</feature>
<sequence length="1256" mass="125576">MGPRLLPVEHPRDHTNYEVVVQRDEASGAYQWRYVDAALEQRVAASRGCARGCALQQPRPPGGATSPDAAAEAHAQALRAAALGTAAPASGATCVDAMELVEQQPQPGPAQAPAQVVSPDGVSRHRTPPPPPAAGASGDGGCTAAAAAAKLAGCDARVLGGCGHAHEVLDPTRRRELLRATGLLGQVSADAVVLLYPLEQLASSAAAIRASGTCPPADVDLTDRDFVVLALLPPPPPPQQQQQQSQHPGSHSCQHQHQHQGREAQEQPLGQGQEEGEARRRQPAQQQQQQRQWQQQPRPQCEQAVVAAGAGGCGAARSRAGASGPCSDNDSDSNDGDQQTEGCGLTGGRPCRASSRAGACAGTGAGSASDASATSSGCSLAAPAAGGSCGSRSGGGSGIRRTGADPWWRKPVARGCRRFHQSAAGAATATATATAVGVAAASQSPHRQLPTEVGGHCSAGPPGACGAGDAMDVDVECGGGVAQAQQPQQPQQPQHQLAWCGGGRAAQPTAKAPVAAQPRAAGPGMAAGRPSRSSLDQAAGSCASTSSVPSAPAAPVSLALASGPGDCGGNGPLCVSGDGDAPMSPAALPGGGLLSQGPGQAVAGGAATSCGGGGGAPVDSGGNSSGGGGVGARPGAGPAGSAVARAAAMQAAIATAPPASWSWRRAFAPQAHQQQHQQHQQHRSRTQQQQRVGGPKVVALPPPPPPWLPLAPLAMQAPRAAGSAAAAGSGSVAHPAAASGSAPAAAAATDNGTSILRPGTQQSQQSQSARDAVGTAAATCSPPTQAHVPPSRRPATGICGSPTATTTATTTTSRLAGSAPAAAAAASTNAPAPCAATASESLWALKWPPGGTEPPPARSQLPGQMPPPPPLQQLQAQVQRVAAVAVCRQLRDDVRAAAVASGFAAATQAGAFKPQRRSATKTAAGATPLLTSGYTYAACTLTSVPGPYAHMLDERHGPTRAALVGQVLRLVTAVLARQHPGAMQLLRGHSRGREYHGPGTGPFCTLSLTHNYHNRIHIDQDDPPLSFITWWLEGGGGGWQLAGGAFRLASVGVRFTPLQGTTLLLNTTLIYHGTEGCSSSSSSSSSMATPATPAWQHSHDSAAATAATAGAGSNGSSTASASKCADHGAGSASSKTAGGGGDGDGVGSTGTGPLRRLGSALWVRESVVAADAAWRAGAWVAFRSAHKRPPRSFTEACNYARSLVRKAGDPAARRAYILAAGRRTDWFHNHCGFDTAPLQEACGCWGVCELPPGVLC</sequence>
<organism evidence="2 3">
    <name type="scientific">Chlamydomonas schloesseri</name>
    <dbReference type="NCBI Taxonomy" id="2026947"/>
    <lineage>
        <taxon>Eukaryota</taxon>
        <taxon>Viridiplantae</taxon>
        <taxon>Chlorophyta</taxon>
        <taxon>core chlorophytes</taxon>
        <taxon>Chlorophyceae</taxon>
        <taxon>CS clade</taxon>
        <taxon>Chlamydomonadales</taxon>
        <taxon>Chlamydomonadaceae</taxon>
        <taxon>Chlamydomonas</taxon>
    </lineage>
</organism>
<keyword evidence="3" id="KW-1185">Reference proteome</keyword>
<dbReference type="Proteomes" id="UP000613740">
    <property type="component" value="Unassembled WGS sequence"/>
</dbReference>
<feature type="region of interest" description="Disordered" evidence="1">
    <location>
        <begin position="845"/>
        <end position="871"/>
    </location>
</feature>
<feature type="region of interest" description="Disordered" evidence="1">
    <location>
        <begin position="229"/>
        <end position="300"/>
    </location>
</feature>
<evidence type="ECO:0000313" key="3">
    <source>
        <dbReference type="Proteomes" id="UP000613740"/>
    </source>
</evidence>
<dbReference type="AlphaFoldDB" id="A0A835WHX1"/>
<feature type="region of interest" description="Disordered" evidence="1">
    <location>
        <begin position="314"/>
        <end position="344"/>
    </location>
</feature>
<name>A0A835WHX1_9CHLO</name>
<evidence type="ECO:0000256" key="1">
    <source>
        <dbReference type="SAM" id="MobiDB-lite"/>
    </source>
</evidence>
<feature type="compositionally biased region" description="Low complexity" evidence="1">
    <location>
        <begin position="240"/>
        <end position="253"/>
    </location>
</feature>
<dbReference type="PANTHER" id="PTHR46007:SF8">
    <property type="entry name" value="C2H2-TYPE DOMAIN-CONTAINING PROTEIN"/>
    <property type="match status" value="1"/>
</dbReference>
<feature type="region of interest" description="Disordered" evidence="1">
    <location>
        <begin position="481"/>
        <end position="550"/>
    </location>
</feature>
<dbReference type="GO" id="GO:0045944">
    <property type="term" value="P:positive regulation of transcription by RNA polymerase II"/>
    <property type="evidence" value="ECO:0007669"/>
    <property type="project" value="TreeGrafter"/>
</dbReference>
<feature type="compositionally biased region" description="Low complexity" evidence="1">
    <location>
        <begin position="482"/>
        <end position="498"/>
    </location>
</feature>
<evidence type="ECO:0000313" key="2">
    <source>
        <dbReference type="EMBL" id="KAG2447775.1"/>
    </source>
</evidence>
<dbReference type="OrthoDB" id="551811at2759"/>
<feature type="compositionally biased region" description="Low complexity" evidence="1">
    <location>
        <begin position="1101"/>
        <end position="1136"/>
    </location>
</feature>
<accession>A0A835WHX1</accession>
<feature type="compositionally biased region" description="Low complexity" evidence="1">
    <location>
        <begin position="104"/>
        <end position="115"/>
    </location>
</feature>
<feature type="region of interest" description="Disordered" evidence="1">
    <location>
        <begin position="1081"/>
        <end position="1150"/>
    </location>
</feature>
<dbReference type="EMBL" id="JAEHOD010000020">
    <property type="protein sequence ID" value="KAG2447775.1"/>
    <property type="molecule type" value="Genomic_DNA"/>
</dbReference>
<feature type="region of interest" description="Disordered" evidence="1">
    <location>
        <begin position="743"/>
        <end position="809"/>
    </location>
</feature>
<feature type="region of interest" description="Disordered" evidence="1">
    <location>
        <begin position="599"/>
        <end position="639"/>
    </location>
</feature>
<feature type="compositionally biased region" description="Low complexity" evidence="1">
    <location>
        <begin position="599"/>
        <end position="609"/>
    </location>
</feature>
<feature type="region of interest" description="Disordered" evidence="1">
    <location>
        <begin position="384"/>
        <end position="406"/>
    </location>
</feature>
<feature type="compositionally biased region" description="Gly residues" evidence="1">
    <location>
        <begin position="623"/>
        <end position="638"/>
    </location>
</feature>
<reference evidence="2" key="1">
    <citation type="journal article" date="2020" name="bioRxiv">
        <title>Comparative genomics of Chlamydomonas.</title>
        <authorList>
            <person name="Craig R.J."/>
            <person name="Hasan A.R."/>
            <person name="Ness R.W."/>
            <person name="Keightley P.D."/>
        </authorList>
    </citation>
    <scope>NUCLEOTIDE SEQUENCE</scope>
    <source>
        <strain evidence="2">CCAP 11/173</strain>
    </source>
</reference>
<feature type="compositionally biased region" description="Pro residues" evidence="1">
    <location>
        <begin position="700"/>
        <end position="709"/>
    </location>
</feature>
<feature type="compositionally biased region" description="Low complexity" evidence="1">
    <location>
        <begin position="315"/>
        <end position="328"/>
    </location>
</feature>
<dbReference type="PANTHER" id="PTHR46007">
    <property type="entry name" value="MEDIATOR OF RNA POLYMERASE II TRANSCRIPTION SUBUNIT 12"/>
    <property type="match status" value="1"/>
</dbReference>
<feature type="region of interest" description="Disordered" evidence="1">
    <location>
        <begin position="104"/>
        <end position="141"/>
    </location>
</feature>
<dbReference type="InterPro" id="IPR051647">
    <property type="entry name" value="Mediator_comp_sub12"/>
</dbReference>
<dbReference type="GO" id="GO:0003713">
    <property type="term" value="F:transcription coactivator activity"/>
    <property type="evidence" value="ECO:0007669"/>
    <property type="project" value="TreeGrafter"/>
</dbReference>
<comment type="caution">
    <text evidence="2">The sequence shown here is derived from an EMBL/GenBank/DDBJ whole genome shotgun (WGS) entry which is preliminary data.</text>
</comment>
<protein>
    <submittedName>
        <fullName evidence="2">Uncharacterized protein</fullName>
    </submittedName>
</protein>
<dbReference type="GO" id="GO:0016592">
    <property type="term" value="C:mediator complex"/>
    <property type="evidence" value="ECO:0007669"/>
    <property type="project" value="TreeGrafter"/>
</dbReference>
<feature type="compositionally biased region" description="Gly residues" evidence="1">
    <location>
        <begin position="387"/>
        <end position="398"/>
    </location>
</feature>